<sequence length="80" mass="9200">MFNRLFANRVAMENIKGFVFDEYLIRINEKISPPPGVRTLHYIHTLPPDEKKAALDFITQVEAEATTGMQIQPGTFPFYL</sequence>
<comment type="caution">
    <text evidence="1">The sequence shown here is derived from an EMBL/GenBank/DDBJ whole genome shotgun (WGS) entry which is preliminary data.</text>
</comment>
<protein>
    <submittedName>
        <fullName evidence="1">Uncharacterized protein</fullName>
    </submittedName>
</protein>
<reference evidence="1 2" key="1">
    <citation type="journal article" date="2016" name="Mol. Biol. Evol.">
        <title>Genome-Wide Survey of Gut Fungi (Harpellales) Reveals the First Horizontally Transferred Ubiquitin Gene from a Mosquito Host.</title>
        <authorList>
            <person name="Wang Y."/>
            <person name="White M.M."/>
            <person name="Kvist S."/>
            <person name="Moncalvo J.M."/>
        </authorList>
    </citation>
    <scope>NUCLEOTIDE SEQUENCE [LARGE SCALE GENOMIC DNA]</scope>
    <source>
        <strain evidence="1 2">ALG-7-W6</strain>
    </source>
</reference>
<dbReference type="EMBL" id="LSSL01006559">
    <property type="protein sequence ID" value="OLY78389.1"/>
    <property type="molecule type" value="Genomic_DNA"/>
</dbReference>
<keyword evidence="2" id="KW-1185">Reference proteome</keyword>
<dbReference type="AlphaFoldDB" id="A0A1R0GNE9"/>
<accession>A0A1R0GNE9</accession>
<proteinExistence type="predicted"/>
<organism evidence="1 2">
    <name type="scientific">Smittium mucronatum</name>
    <dbReference type="NCBI Taxonomy" id="133383"/>
    <lineage>
        <taxon>Eukaryota</taxon>
        <taxon>Fungi</taxon>
        <taxon>Fungi incertae sedis</taxon>
        <taxon>Zoopagomycota</taxon>
        <taxon>Kickxellomycotina</taxon>
        <taxon>Harpellomycetes</taxon>
        <taxon>Harpellales</taxon>
        <taxon>Legeriomycetaceae</taxon>
        <taxon>Smittium</taxon>
    </lineage>
</organism>
<gene>
    <name evidence="1" type="ORF">AYI68_g7566</name>
</gene>
<evidence type="ECO:0000313" key="1">
    <source>
        <dbReference type="EMBL" id="OLY78389.1"/>
    </source>
</evidence>
<dbReference type="Proteomes" id="UP000187455">
    <property type="component" value="Unassembled WGS sequence"/>
</dbReference>
<name>A0A1R0GNE9_9FUNG</name>
<evidence type="ECO:0000313" key="2">
    <source>
        <dbReference type="Proteomes" id="UP000187455"/>
    </source>
</evidence>